<feature type="region of interest" description="Disordered" evidence="1">
    <location>
        <begin position="226"/>
        <end position="277"/>
    </location>
</feature>
<dbReference type="Proteomes" id="UP000615446">
    <property type="component" value="Unassembled WGS sequence"/>
</dbReference>
<gene>
    <name evidence="2" type="ORF">RCL2_003014100</name>
</gene>
<dbReference type="EMBL" id="BLAL01000334">
    <property type="protein sequence ID" value="GET03825.1"/>
    <property type="molecule type" value="Genomic_DNA"/>
</dbReference>
<evidence type="ECO:0000313" key="2">
    <source>
        <dbReference type="EMBL" id="GET03825.1"/>
    </source>
</evidence>
<protein>
    <submittedName>
        <fullName evidence="2">Uncharacterized protein</fullName>
    </submittedName>
</protein>
<comment type="caution">
    <text evidence="2">The sequence shown here is derived from an EMBL/GenBank/DDBJ whole genome shotgun (WGS) entry which is preliminary data.</text>
</comment>
<sequence>METQFITFYCNNSSKSSSYDEQMMSILARSSNKKLNRGKKVFQNLKATKKQRLNLVDIVDEEVNTQITQVDELSHLLNKVTKGKHWKIGKKDLIIDWSDVNLESLRKGQYERYGESSSSRSIPEVPQFGQGSKKCVKEVSETDDDNPESQKIIVQDLKWRLSTVNNQATHYLDDVNKFRQKKTRIYIDKFTPEEEEASKNALASIKMEYNRYLKNFVKRYVRPAVTNTGNTDEIGNDEKNTDEIGDDNDDNNNNQKNDDSNQEMLGIITDHKKEAKV</sequence>
<reference evidence="2" key="1">
    <citation type="submission" date="2019-10" db="EMBL/GenBank/DDBJ databases">
        <title>Conservation and host-specific expression of non-tandemly repeated heterogenous ribosome RNA gene in arbuscular mycorrhizal fungi.</title>
        <authorList>
            <person name="Maeda T."/>
            <person name="Kobayashi Y."/>
            <person name="Nakagawa T."/>
            <person name="Ezawa T."/>
            <person name="Yamaguchi K."/>
            <person name="Bino T."/>
            <person name="Nishimoto Y."/>
            <person name="Shigenobu S."/>
            <person name="Kawaguchi M."/>
        </authorList>
    </citation>
    <scope>NUCLEOTIDE SEQUENCE</scope>
    <source>
        <strain evidence="2">HR1</strain>
    </source>
</reference>
<proteinExistence type="predicted"/>
<organism evidence="2 3">
    <name type="scientific">Rhizophagus clarus</name>
    <dbReference type="NCBI Taxonomy" id="94130"/>
    <lineage>
        <taxon>Eukaryota</taxon>
        <taxon>Fungi</taxon>
        <taxon>Fungi incertae sedis</taxon>
        <taxon>Mucoromycota</taxon>
        <taxon>Glomeromycotina</taxon>
        <taxon>Glomeromycetes</taxon>
        <taxon>Glomerales</taxon>
        <taxon>Glomeraceae</taxon>
        <taxon>Rhizophagus</taxon>
    </lineage>
</organism>
<accession>A0A8H3MD78</accession>
<evidence type="ECO:0000313" key="3">
    <source>
        <dbReference type="Proteomes" id="UP000615446"/>
    </source>
</evidence>
<evidence type="ECO:0000256" key="1">
    <source>
        <dbReference type="SAM" id="MobiDB-lite"/>
    </source>
</evidence>
<name>A0A8H3MD78_9GLOM</name>
<dbReference type="AlphaFoldDB" id="A0A8H3MD78"/>